<evidence type="ECO:0000313" key="1">
    <source>
        <dbReference type="EMBL" id="KAI3704181.1"/>
    </source>
</evidence>
<keyword evidence="2" id="KW-1185">Reference proteome</keyword>
<reference evidence="2" key="1">
    <citation type="journal article" date="2022" name="Mol. Ecol. Resour.">
        <title>The genomes of chicory, endive, great burdock and yacon provide insights into Asteraceae palaeo-polyploidization history and plant inulin production.</title>
        <authorList>
            <person name="Fan W."/>
            <person name="Wang S."/>
            <person name="Wang H."/>
            <person name="Wang A."/>
            <person name="Jiang F."/>
            <person name="Liu H."/>
            <person name="Zhao H."/>
            <person name="Xu D."/>
            <person name="Zhang Y."/>
        </authorList>
    </citation>
    <scope>NUCLEOTIDE SEQUENCE [LARGE SCALE GENOMIC DNA]</scope>
    <source>
        <strain evidence="2">cv. Yunnan</strain>
    </source>
</reference>
<name>A0ACB9A2H9_9ASTR</name>
<gene>
    <name evidence="1" type="ORF">L1987_74396</name>
</gene>
<dbReference type="EMBL" id="CM042042">
    <property type="protein sequence ID" value="KAI3704181.1"/>
    <property type="molecule type" value="Genomic_DNA"/>
</dbReference>
<evidence type="ECO:0000313" key="2">
    <source>
        <dbReference type="Proteomes" id="UP001056120"/>
    </source>
</evidence>
<protein>
    <submittedName>
        <fullName evidence="1">Uncharacterized protein</fullName>
    </submittedName>
</protein>
<proteinExistence type="predicted"/>
<sequence length="835" mass="94702">MSSQSKSVSVSAPSSTSGLVNHIPPLPSFQKKNDSQPRKTVSTGFSGSGIFTSPPVLLSNDELLKVFSKVKQQMEQQKKTNQTIFRELERIKDSKKPVEMTTPLQPRALNFDYPGSSGVHQGDFLPMRTGVTTLGPTPATRVTATQDLGFIPGSSLRDTGMGSALKRILNVPSYSITSFAYLINLFNSQFSCSRTFERLTSHPYRVIQNPWESLRDYVNKFAKESLDIPNLDVATAVQAFKMGLRKDSQFYEDFVMNPCRNLDEFKNRALRFIRLEDDKKIQQRMDAPTSYSQPNRKTETAPFKPYISKPYSKPDNHRINVVEDDEVEEEYPKFSEYYFSLDTTGLLYAMQDLGDKARWPRKFEKTIGGKDKSKWCAFHEDFGHNTEDCIALRKEINYLLSKGYLKEFLGKGKKQVRDQDKIPQRAKSPPPDAKVICFIYGGSYICGTSYSAAKRNAKEAKTEKGDRSLRTSILIEEKIISFNEDDRDNVQDPHHDDLVITLYVVNHFIRRILIDGGSSVNIIQHDVLKRMGIPDSEFISKSAVVVGFSRVKNTVGEIKIPKQARDVLEAKEQDVKELPLKPEDPDVKLKKAEDHPSDLEEALDILDHYNMKLNPSKCHFGVGAVKFLGYMVTKRGIEASPKQINAIINLKSPANTKDVQRLSGRAATLNKFISRSLERLSGHCVSVVLVKDHEGQQHPVYYVCKSLLLAETMYSHLEKLILALIMASTKLRHYFETHAIHVKTNYPIKCVLRKPEMSGRMAKWSVKFSAYDLIYEPRTKIKSQALAYFVADFSNDIHQKADLEVQQLEESKDTWILFTDGASNIRGTCLIIILK</sequence>
<dbReference type="Proteomes" id="UP001056120">
    <property type="component" value="Linkage Group LG25"/>
</dbReference>
<organism evidence="1 2">
    <name type="scientific">Smallanthus sonchifolius</name>
    <dbReference type="NCBI Taxonomy" id="185202"/>
    <lineage>
        <taxon>Eukaryota</taxon>
        <taxon>Viridiplantae</taxon>
        <taxon>Streptophyta</taxon>
        <taxon>Embryophyta</taxon>
        <taxon>Tracheophyta</taxon>
        <taxon>Spermatophyta</taxon>
        <taxon>Magnoliopsida</taxon>
        <taxon>eudicotyledons</taxon>
        <taxon>Gunneridae</taxon>
        <taxon>Pentapetalae</taxon>
        <taxon>asterids</taxon>
        <taxon>campanulids</taxon>
        <taxon>Asterales</taxon>
        <taxon>Asteraceae</taxon>
        <taxon>Asteroideae</taxon>
        <taxon>Heliantheae alliance</taxon>
        <taxon>Millerieae</taxon>
        <taxon>Smallanthus</taxon>
    </lineage>
</organism>
<accession>A0ACB9A2H9</accession>
<comment type="caution">
    <text evidence="1">The sequence shown here is derived from an EMBL/GenBank/DDBJ whole genome shotgun (WGS) entry which is preliminary data.</text>
</comment>
<reference evidence="1 2" key="2">
    <citation type="journal article" date="2022" name="Mol. Ecol. Resour.">
        <title>The genomes of chicory, endive, great burdock and yacon provide insights into Asteraceae paleo-polyploidization history and plant inulin production.</title>
        <authorList>
            <person name="Fan W."/>
            <person name="Wang S."/>
            <person name="Wang H."/>
            <person name="Wang A."/>
            <person name="Jiang F."/>
            <person name="Liu H."/>
            <person name="Zhao H."/>
            <person name="Xu D."/>
            <person name="Zhang Y."/>
        </authorList>
    </citation>
    <scope>NUCLEOTIDE SEQUENCE [LARGE SCALE GENOMIC DNA]</scope>
    <source>
        <strain evidence="2">cv. Yunnan</strain>
        <tissue evidence="1">Leaves</tissue>
    </source>
</reference>